<feature type="domain" description="CoA-binding" evidence="7">
    <location>
        <begin position="90"/>
        <end position="189"/>
    </location>
</feature>
<dbReference type="Pfam" id="PF02629">
    <property type="entry name" value="CoA_binding"/>
    <property type="match status" value="1"/>
</dbReference>
<dbReference type="NCBIfam" id="NF003996">
    <property type="entry name" value="PRK05472.2-5"/>
    <property type="match status" value="1"/>
</dbReference>
<dbReference type="NCBIfam" id="NF003994">
    <property type="entry name" value="PRK05472.2-3"/>
    <property type="match status" value="1"/>
</dbReference>
<keyword evidence="3 6" id="KW-0805">Transcription regulation</keyword>
<dbReference type="GO" id="GO:0005737">
    <property type="term" value="C:cytoplasm"/>
    <property type="evidence" value="ECO:0007669"/>
    <property type="project" value="UniProtKB-SubCell"/>
</dbReference>
<dbReference type="Gene3D" id="3.40.50.720">
    <property type="entry name" value="NAD(P)-binding Rossmann-like Domain"/>
    <property type="match status" value="1"/>
</dbReference>
<keyword evidence="2 6" id="KW-0678">Repressor</keyword>
<evidence type="ECO:0000256" key="3">
    <source>
        <dbReference type="ARBA" id="ARBA00023015"/>
    </source>
</evidence>
<dbReference type="KEGG" id="eke:EK0264_05525"/>
<evidence type="ECO:0000256" key="4">
    <source>
        <dbReference type="ARBA" id="ARBA00023125"/>
    </source>
</evidence>
<evidence type="ECO:0000313" key="9">
    <source>
        <dbReference type="Proteomes" id="UP000463857"/>
    </source>
</evidence>
<dbReference type="OrthoDB" id="9784760at2"/>
<proteinExistence type="inferred from homology"/>
<evidence type="ECO:0000256" key="5">
    <source>
        <dbReference type="ARBA" id="ARBA00023163"/>
    </source>
</evidence>
<evidence type="ECO:0000313" key="8">
    <source>
        <dbReference type="EMBL" id="QHB99791.1"/>
    </source>
</evidence>
<dbReference type="InterPro" id="IPR009718">
    <property type="entry name" value="Rex_DNA-bd_C_dom"/>
</dbReference>
<dbReference type="NCBIfam" id="NF003992">
    <property type="entry name" value="PRK05472.2-1"/>
    <property type="match status" value="1"/>
</dbReference>
<dbReference type="SMART" id="SM00881">
    <property type="entry name" value="CoA_binding"/>
    <property type="match status" value="1"/>
</dbReference>
<dbReference type="InParanoid" id="A0A7L4YL59"/>
<dbReference type="PANTHER" id="PTHR35786">
    <property type="entry name" value="REDOX-SENSING TRANSCRIPTIONAL REPRESSOR REX"/>
    <property type="match status" value="1"/>
</dbReference>
<dbReference type="RefSeq" id="WP_159543700.1">
    <property type="nucleotide sequence ID" value="NZ_CP047156.1"/>
</dbReference>
<organism evidence="8 9">
    <name type="scientific">Epidermidibacterium keratini</name>
    <dbReference type="NCBI Taxonomy" id="1891644"/>
    <lineage>
        <taxon>Bacteria</taxon>
        <taxon>Bacillati</taxon>
        <taxon>Actinomycetota</taxon>
        <taxon>Actinomycetes</taxon>
        <taxon>Sporichthyales</taxon>
        <taxon>Sporichthyaceae</taxon>
        <taxon>Epidermidibacterium</taxon>
    </lineage>
</organism>
<keyword evidence="5 6" id="KW-0804">Transcription</keyword>
<keyword evidence="1 6" id="KW-0963">Cytoplasm</keyword>
<evidence type="ECO:0000256" key="2">
    <source>
        <dbReference type="ARBA" id="ARBA00022491"/>
    </source>
</evidence>
<feature type="binding site" evidence="6">
    <location>
        <begin position="101"/>
        <end position="106"/>
    </location>
    <ligand>
        <name>NAD(+)</name>
        <dbReference type="ChEBI" id="CHEBI:57540"/>
    </ligand>
</feature>
<comment type="subunit">
    <text evidence="6">Homodimer.</text>
</comment>
<protein>
    <recommendedName>
        <fullName evidence="6">Redox-sensing transcriptional repressor Rex</fullName>
    </recommendedName>
</protein>
<keyword evidence="4 6" id="KW-0238">DNA-binding</keyword>
<dbReference type="SUPFAM" id="SSF51735">
    <property type="entry name" value="NAD(P)-binding Rossmann-fold domains"/>
    <property type="match status" value="1"/>
</dbReference>
<comment type="subcellular location">
    <subcellularLocation>
        <location evidence="6">Cytoplasm</location>
    </subcellularLocation>
</comment>
<comment type="similarity">
    <text evidence="6">Belongs to the transcriptional regulatory Rex family.</text>
</comment>
<keyword evidence="9" id="KW-1185">Reference proteome</keyword>
<dbReference type="Gene3D" id="1.10.10.10">
    <property type="entry name" value="Winged helix-like DNA-binding domain superfamily/Winged helix DNA-binding domain"/>
    <property type="match status" value="1"/>
</dbReference>
<name>A0A7L4YL59_9ACTN</name>
<evidence type="ECO:0000259" key="7">
    <source>
        <dbReference type="SMART" id="SM00881"/>
    </source>
</evidence>
<dbReference type="GO" id="GO:0003700">
    <property type="term" value="F:DNA-binding transcription factor activity"/>
    <property type="evidence" value="ECO:0007669"/>
    <property type="project" value="UniProtKB-UniRule"/>
</dbReference>
<reference evidence="8 9" key="1">
    <citation type="journal article" date="2018" name="Int. J. Syst. Evol. Microbiol.">
        <title>Epidermidibacterium keratini gen. nov., sp. nov., a member of the family Sporichthyaceae, isolated from keratin epidermis.</title>
        <authorList>
            <person name="Lee D.G."/>
            <person name="Trujillo M.E."/>
            <person name="Kang S."/>
            <person name="Nam J.J."/>
            <person name="Kim Y.J."/>
        </authorList>
    </citation>
    <scope>NUCLEOTIDE SEQUENCE [LARGE SCALE GENOMIC DNA]</scope>
    <source>
        <strain evidence="8 9">EPI-7</strain>
    </source>
</reference>
<dbReference type="EMBL" id="CP047156">
    <property type="protein sequence ID" value="QHB99791.1"/>
    <property type="molecule type" value="Genomic_DNA"/>
</dbReference>
<accession>A0A7L4YL59</accession>
<dbReference type="InterPro" id="IPR036291">
    <property type="entry name" value="NAD(P)-bd_dom_sf"/>
</dbReference>
<dbReference type="NCBIfam" id="NF003995">
    <property type="entry name" value="PRK05472.2-4"/>
    <property type="match status" value="1"/>
</dbReference>
<dbReference type="GO" id="GO:0051775">
    <property type="term" value="P:response to redox state"/>
    <property type="evidence" value="ECO:0007669"/>
    <property type="project" value="InterPro"/>
</dbReference>
<dbReference type="InterPro" id="IPR003781">
    <property type="entry name" value="CoA-bd"/>
</dbReference>
<dbReference type="SUPFAM" id="SSF46785">
    <property type="entry name" value="Winged helix' DNA-binding domain"/>
    <property type="match status" value="1"/>
</dbReference>
<comment type="function">
    <text evidence="6">Modulates transcription in response to changes in cellular NADH/NAD(+) redox state.</text>
</comment>
<dbReference type="HAMAP" id="MF_01131">
    <property type="entry name" value="Rex"/>
    <property type="match status" value="1"/>
</dbReference>
<evidence type="ECO:0000256" key="6">
    <source>
        <dbReference type="HAMAP-Rule" id="MF_01131"/>
    </source>
</evidence>
<dbReference type="PANTHER" id="PTHR35786:SF1">
    <property type="entry name" value="REDOX-SENSING TRANSCRIPTIONAL REPRESSOR REX 1"/>
    <property type="match status" value="1"/>
</dbReference>
<dbReference type="InterPro" id="IPR036388">
    <property type="entry name" value="WH-like_DNA-bd_sf"/>
</dbReference>
<evidence type="ECO:0000256" key="1">
    <source>
        <dbReference type="ARBA" id="ARBA00022490"/>
    </source>
</evidence>
<gene>
    <name evidence="6" type="primary">rex</name>
    <name evidence="8" type="ORF">EK0264_05525</name>
</gene>
<sequence>MTSAADVPVIVGAAPSRSIPDATVARLSIYLRAIEELEACDVISSQALAAASGVSSAKLRKDLSYLGSFGTRGVGYDIDALRERIGAVLGVDDHRGVVIVGVGNLGHAIAGYSGLAARGFQLTGLFDVDHVGEIVGGVTVRPLDELRAHPERYAGAIGIIATPAHAAADALDLLVEVGISAVLNFATAVLDPPPGIDVRKVDLASELQILSFRERHRAVPAAIDGGEVIS</sequence>
<dbReference type="GO" id="GO:0045892">
    <property type="term" value="P:negative regulation of DNA-templated transcription"/>
    <property type="evidence" value="ECO:0007669"/>
    <property type="project" value="InterPro"/>
</dbReference>
<dbReference type="InterPro" id="IPR036390">
    <property type="entry name" value="WH_DNA-bd_sf"/>
</dbReference>
<dbReference type="Proteomes" id="UP000463857">
    <property type="component" value="Chromosome"/>
</dbReference>
<dbReference type="Pfam" id="PF06971">
    <property type="entry name" value="Put_DNA-bind_N"/>
    <property type="match status" value="1"/>
</dbReference>
<dbReference type="InterPro" id="IPR022876">
    <property type="entry name" value="Tscrpt_rep_Rex"/>
</dbReference>
<dbReference type="AlphaFoldDB" id="A0A7L4YL59"/>
<comment type="caution">
    <text evidence="6">Lacks conserved residue(s) required for the propagation of feature annotation.</text>
</comment>
<keyword evidence="6" id="KW-0520">NAD</keyword>
<dbReference type="GO" id="GO:0003677">
    <property type="term" value="F:DNA binding"/>
    <property type="evidence" value="ECO:0007669"/>
    <property type="project" value="UniProtKB-UniRule"/>
</dbReference>